<dbReference type="Proteomes" id="UP000515135">
    <property type="component" value="Unplaced"/>
</dbReference>
<name>A0A6P4ZE03_BRABE</name>
<evidence type="ECO:0000313" key="2">
    <source>
        <dbReference type="Proteomes" id="UP000515135"/>
    </source>
</evidence>
<gene>
    <name evidence="3" type="primary">LOC109477927</name>
</gene>
<feature type="region of interest" description="Disordered" evidence="1">
    <location>
        <begin position="430"/>
        <end position="477"/>
    </location>
</feature>
<evidence type="ECO:0000256" key="1">
    <source>
        <dbReference type="SAM" id="MobiDB-lite"/>
    </source>
</evidence>
<sequence length="504" mass="56810">MCSVVVALGYFLGISKSQLDPVQCLEFLGMEADSVRLAFRLPERKKVSFATLREGVLNEQSVPIVKLQKLTGKLVSFGLAVPAARLYCREMFNAIRLAGKTGTEVRIKGSVREEIQYWRFLDQWEGHVPWRTEKHESIELYSDASGFRWGGSVATEEGRVQFGDYWTGQEQEDIIAVKKAEALRQVLLSTEERVRNKRVDALVDNTNVISAWNNQGGKSIQLSRAVRRLWETVVSLNVDLKLVFTPSRDNEADAPSRLIKASDVMLHRKVFQRIDAELGGDSGFDTDLMALPSNVQSARDGKKLRFFSPYPTPYSEGVNVFAQDLTGRNCYAFPPFSLIGALVNLVIQQKARVVVVVPDKFPKSYWWPIVEKKAVQKVKGRLKTSNPSQQFAPTIAKTLDTAAPVDIVKFLIWKDQKGKTKVHETGCGAGKEECGSPQHHVRNHHPHHNPADLTWHHQQQAAGPQHHVRNHHPHHNPADLTWEYEQQVGSPQYQDEGRAVDDSE</sequence>
<keyword evidence="2" id="KW-1185">Reference proteome</keyword>
<proteinExistence type="predicted"/>
<protein>
    <submittedName>
        <fullName evidence="3">Uncharacterized protein LOC109477927</fullName>
    </submittedName>
</protein>
<organism evidence="2 3">
    <name type="scientific">Branchiostoma belcheri</name>
    <name type="common">Amphioxus</name>
    <dbReference type="NCBI Taxonomy" id="7741"/>
    <lineage>
        <taxon>Eukaryota</taxon>
        <taxon>Metazoa</taxon>
        <taxon>Chordata</taxon>
        <taxon>Cephalochordata</taxon>
        <taxon>Leptocardii</taxon>
        <taxon>Amphioxiformes</taxon>
        <taxon>Branchiostomatidae</taxon>
        <taxon>Branchiostoma</taxon>
    </lineage>
</organism>
<feature type="compositionally biased region" description="Basic residues" evidence="1">
    <location>
        <begin position="439"/>
        <end position="448"/>
    </location>
</feature>
<dbReference type="KEGG" id="bbel:109477927"/>
<dbReference type="PANTHER" id="PTHR33050:SF7">
    <property type="entry name" value="RIBONUCLEASE H"/>
    <property type="match status" value="1"/>
</dbReference>
<dbReference type="CDD" id="cd09275">
    <property type="entry name" value="RNase_HI_RT_DIRS1"/>
    <property type="match status" value="1"/>
</dbReference>
<feature type="compositionally biased region" description="Basic residues" evidence="1">
    <location>
        <begin position="466"/>
        <end position="475"/>
    </location>
</feature>
<dbReference type="GeneID" id="109477927"/>
<dbReference type="OrthoDB" id="5988562at2759"/>
<dbReference type="AlphaFoldDB" id="A0A6P4ZE03"/>
<accession>A0A6P4ZE03</accession>
<feature type="compositionally biased region" description="Low complexity" evidence="1">
    <location>
        <begin position="456"/>
        <end position="465"/>
    </location>
</feature>
<evidence type="ECO:0000313" key="3">
    <source>
        <dbReference type="RefSeq" id="XP_019634948.1"/>
    </source>
</evidence>
<reference evidence="3" key="1">
    <citation type="submission" date="2025-08" db="UniProtKB">
        <authorList>
            <consortium name="RefSeq"/>
        </authorList>
    </citation>
    <scope>IDENTIFICATION</scope>
    <source>
        <tissue evidence="3">Gonad</tissue>
    </source>
</reference>
<dbReference type="PANTHER" id="PTHR33050">
    <property type="entry name" value="REVERSE TRANSCRIPTASE DOMAIN-CONTAINING PROTEIN"/>
    <property type="match status" value="1"/>
</dbReference>
<dbReference type="RefSeq" id="XP_019634948.1">
    <property type="nucleotide sequence ID" value="XM_019779389.1"/>
</dbReference>
<dbReference type="InterPro" id="IPR052055">
    <property type="entry name" value="Hepadnavirus_pol/RT"/>
</dbReference>